<dbReference type="InterPro" id="IPR025877">
    <property type="entry name" value="MobA-like_NTP_Trfase"/>
</dbReference>
<evidence type="ECO:0000256" key="5">
    <source>
        <dbReference type="ARBA" id="ARBA00022842"/>
    </source>
</evidence>
<feature type="binding site" evidence="8">
    <location>
        <begin position="24"/>
        <end position="26"/>
    </location>
    <ligand>
        <name>GTP</name>
        <dbReference type="ChEBI" id="CHEBI:37565"/>
    </ligand>
</feature>
<keyword evidence="7 8" id="KW-0501">Molybdenum cofactor biosynthesis</keyword>
<dbReference type="EC" id="2.7.7.77" evidence="8"/>
<dbReference type="AlphaFoldDB" id="A0A831ZWN7"/>
<comment type="domain">
    <text evidence="8">The N-terminal domain determines nucleotide recognition and specific binding, while the C-terminal domain determines the specific binding to the target protein.</text>
</comment>
<dbReference type="GO" id="GO:0006777">
    <property type="term" value="P:Mo-molybdopterin cofactor biosynthetic process"/>
    <property type="evidence" value="ECO:0007669"/>
    <property type="project" value="UniProtKB-KW"/>
</dbReference>
<dbReference type="GO" id="GO:0046872">
    <property type="term" value="F:metal ion binding"/>
    <property type="evidence" value="ECO:0007669"/>
    <property type="project" value="UniProtKB-KW"/>
</dbReference>
<dbReference type="GO" id="GO:0005737">
    <property type="term" value="C:cytoplasm"/>
    <property type="evidence" value="ECO:0007669"/>
    <property type="project" value="UniProtKB-SubCell"/>
</dbReference>
<dbReference type="CDD" id="cd02503">
    <property type="entry name" value="MobA"/>
    <property type="match status" value="1"/>
</dbReference>
<feature type="domain" description="MobA-like NTP transferase" evidence="9">
    <location>
        <begin position="21"/>
        <end position="169"/>
    </location>
</feature>
<keyword evidence="3 8" id="KW-0479">Metal-binding</keyword>
<gene>
    <name evidence="8" type="primary">mobA</name>
    <name evidence="10" type="ORF">ENS06_03355</name>
</gene>
<comment type="cofactor">
    <cofactor evidence="8">
        <name>Mg(2+)</name>
        <dbReference type="ChEBI" id="CHEBI:18420"/>
    </cofactor>
</comment>
<evidence type="ECO:0000256" key="1">
    <source>
        <dbReference type="ARBA" id="ARBA00022490"/>
    </source>
</evidence>
<dbReference type="HAMAP" id="MF_00316">
    <property type="entry name" value="MobA"/>
    <property type="match status" value="1"/>
</dbReference>
<dbReference type="Gene3D" id="3.90.550.10">
    <property type="entry name" value="Spore Coat Polysaccharide Biosynthesis Protein SpsA, Chain A"/>
    <property type="match status" value="1"/>
</dbReference>
<dbReference type="GO" id="GO:0061603">
    <property type="term" value="F:molybdenum cofactor guanylyltransferase activity"/>
    <property type="evidence" value="ECO:0007669"/>
    <property type="project" value="UniProtKB-EC"/>
</dbReference>
<sequence length="225" mass="25371">MEKATATACDHHVGRRGVIAGAVLAGGESRRFGRNKALETLKGVRLIDRAVTHLAALCDPVMIVANDLSPYVDLNALLVRDVVPRFGPLGGIYTALYFSPHPWVFVRATDMPFLEPPLAQALISLTQNPRQDVIVLKKDQAFEPLMALYHVRCLPHIRRCMEGDQRQVISFYRRVHVHAVEESQWRAYDPEGVSLWNVNTPEDWHRIVQWCDQAGRPASPHPEDV</sequence>
<comment type="similarity">
    <text evidence="8">Belongs to the MobA family.</text>
</comment>
<dbReference type="SUPFAM" id="SSF53448">
    <property type="entry name" value="Nucleotide-diphospho-sugar transferases"/>
    <property type="match status" value="1"/>
</dbReference>
<reference evidence="10" key="1">
    <citation type="journal article" date="2020" name="mSystems">
        <title>Genome- and Community-Level Interaction Insights into Carbon Utilization and Element Cycling Functions of Hydrothermarchaeota in Hydrothermal Sediment.</title>
        <authorList>
            <person name="Zhou Z."/>
            <person name="Liu Y."/>
            <person name="Xu W."/>
            <person name="Pan J."/>
            <person name="Luo Z.H."/>
            <person name="Li M."/>
        </authorList>
    </citation>
    <scope>NUCLEOTIDE SEQUENCE [LARGE SCALE GENOMIC DNA]</scope>
    <source>
        <strain evidence="10">SpSt-456</strain>
    </source>
</reference>
<evidence type="ECO:0000259" key="9">
    <source>
        <dbReference type="Pfam" id="PF12804"/>
    </source>
</evidence>
<keyword evidence="1 8" id="KW-0963">Cytoplasm</keyword>
<proteinExistence type="inferred from homology"/>
<evidence type="ECO:0000256" key="7">
    <source>
        <dbReference type="ARBA" id="ARBA00023150"/>
    </source>
</evidence>
<evidence type="ECO:0000256" key="2">
    <source>
        <dbReference type="ARBA" id="ARBA00022679"/>
    </source>
</evidence>
<keyword evidence="4 8" id="KW-0547">Nucleotide-binding</keyword>
<comment type="subcellular location">
    <subcellularLocation>
        <location evidence="8">Cytoplasm</location>
    </subcellularLocation>
</comment>
<comment type="caution">
    <text evidence="10">The sequence shown here is derived from an EMBL/GenBank/DDBJ whole genome shotgun (WGS) entry which is preliminary data.</text>
</comment>
<dbReference type="PANTHER" id="PTHR19136">
    <property type="entry name" value="MOLYBDENUM COFACTOR GUANYLYLTRANSFERASE"/>
    <property type="match status" value="1"/>
</dbReference>
<feature type="binding site" evidence="8">
    <location>
        <position position="110"/>
    </location>
    <ligand>
        <name>GTP</name>
        <dbReference type="ChEBI" id="CHEBI:37565"/>
    </ligand>
</feature>
<comment type="caution">
    <text evidence="8">Lacks conserved residue(s) required for the propagation of feature annotation.</text>
</comment>
<keyword evidence="10" id="KW-0548">Nucleotidyltransferase</keyword>
<evidence type="ECO:0000256" key="4">
    <source>
        <dbReference type="ARBA" id="ARBA00022741"/>
    </source>
</evidence>
<dbReference type="Pfam" id="PF12804">
    <property type="entry name" value="NTP_transf_3"/>
    <property type="match status" value="1"/>
</dbReference>
<organism evidence="10">
    <name type="scientific">Desulfacinum infernum</name>
    <dbReference type="NCBI Taxonomy" id="35837"/>
    <lineage>
        <taxon>Bacteria</taxon>
        <taxon>Pseudomonadati</taxon>
        <taxon>Thermodesulfobacteriota</taxon>
        <taxon>Syntrophobacteria</taxon>
        <taxon>Syntrophobacterales</taxon>
        <taxon>Syntrophobacteraceae</taxon>
        <taxon>Desulfacinum</taxon>
    </lineage>
</organism>
<dbReference type="PANTHER" id="PTHR19136:SF81">
    <property type="entry name" value="MOLYBDENUM COFACTOR GUANYLYLTRANSFERASE"/>
    <property type="match status" value="1"/>
</dbReference>
<dbReference type="EMBL" id="DSTK01000012">
    <property type="protein sequence ID" value="HFK96347.1"/>
    <property type="molecule type" value="Genomic_DNA"/>
</dbReference>
<feature type="binding site" evidence="8">
    <location>
        <position position="110"/>
    </location>
    <ligand>
        <name>Mg(2+)</name>
        <dbReference type="ChEBI" id="CHEBI:18420"/>
    </ligand>
</feature>
<dbReference type="GO" id="GO:0005525">
    <property type="term" value="F:GTP binding"/>
    <property type="evidence" value="ECO:0007669"/>
    <property type="project" value="UniProtKB-UniRule"/>
</dbReference>
<keyword evidence="6 8" id="KW-0342">GTP-binding</keyword>
<feature type="binding site" evidence="8">
    <location>
        <position position="81"/>
    </location>
    <ligand>
        <name>GTP</name>
        <dbReference type="ChEBI" id="CHEBI:37565"/>
    </ligand>
</feature>
<accession>A0A831ZWN7</accession>
<comment type="function">
    <text evidence="8">Transfers a GMP moiety from GTP to Mo-molybdopterin (Mo-MPT) cofactor (Moco or molybdenum cofactor) to form Mo-molybdopterin guanine dinucleotide (Mo-MGD) cofactor.</text>
</comment>
<evidence type="ECO:0000256" key="8">
    <source>
        <dbReference type="HAMAP-Rule" id="MF_00316"/>
    </source>
</evidence>
<dbReference type="InterPro" id="IPR029044">
    <property type="entry name" value="Nucleotide-diphossugar_trans"/>
</dbReference>
<evidence type="ECO:0000313" key="10">
    <source>
        <dbReference type="EMBL" id="HFK96347.1"/>
    </source>
</evidence>
<feature type="binding site" evidence="8">
    <location>
        <position position="36"/>
    </location>
    <ligand>
        <name>GTP</name>
        <dbReference type="ChEBI" id="CHEBI:37565"/>
    </ligand>
</feature>
<name>A0A831ZWN7_9BACT</name>
<dbReference type="InterPro" id="IPR013482">
    <property type="entry name" value="Molybde_CF_guanTrfase"/>
</dbReference>
<protein>
    <recommendedName>
        <fullName evidence="8">Probable molybdenum cofactor guanylyltransferase</fullName>
        <shortName evidence="8">MoCo guanylyltransferase</shortName>
        <ecNumber evidence="8">2.7.7.77</ecNumber>
    </recommendedName>
    <alternativeName>
        <fullName evidence="8">GTP:molybdopterin guanylyltransferase</fullName>
    </alternativeName>
    <alternativeName>
        <fullName evidence="8">Mo-MPT guanylyltransferase</fullName>
    </alternativeName>
    <alternativeName>
        <fullName evidence="8">Molybdopterin guanylyltransferase</fullName>
    </alternativeName>
    <alternativeName>
        <fullName evidence="8">Molybdopterin-guanine dinucleotide synthase</fullName>
        <shortName evidence="8">MGD synthase</shortName>
    </alternativeName>
</protein>
<keyword evidence="2 8" id="KW-0808">Transferase</keyword>
<comment type="catalytic activity">
    <reaction evidence="8">
        <text>Mo-molybdopterin + GTP + H(+) = Mo-molybdopterin guanine dinucleotide + diphosphate</text>
        <dbReference type="Rhea" id="RHEA:34243"/>
        <dbReference type="ChEBI" id="CHEBI:15378"/>
        <dbReference type="ChEBI" id="CHEBI:33019"/>
        <dbReference type="ChEBI" id="CHEBI:37565"/>
        <dbReference type="ChEBI" id="CHEBI:71302"/>
        <dbReference type="ChEBI" id="CHEBI:71310"/>
        <dbReference type="EC" id="2.7.7.77"/>
    </reaction>
</comment>
<keyword evidence="5 8" id="KW-0460">Magnesium</keyword>
<evidence type="ECO:0000256" key="6">
    <source>
        <dbReference type="ARBA" id="ARBA00023134"/>
    </source>
</evidence>
<evidence type="ECO:0000256" key="3">
    <source>
        <dbReference type="ARBA" id="ARBA00022723"/>
    </source>
</evidence>